<dbReference type="PROSITE" id="PS00028">
    <property type="entry name" value="ZINC_FINGER_C2H2_1"/>
    <property type="match status" value="2"/>
</dbReference>
<dbReference type="InterPro" id="IPR036236">
    <property type="entry name" value="Znf_C2H2_sf"/>
</dbReference>
<keyword evidence="3" id="KW-0677">Repeat</keyword>
<evidence type="ECO:0000256" key="5">
    <source>
        <dbReference type="ARBA" id="ARBA00022833"/>
    </source>
</evidence>
<evidence type="ECO:0000256" key="1">
    <source>
        <dbReference type="ARBA" id="ARBA00004123"/>
    </source>
</evidence>
<dbReference type="PANTHER" id="PTHR24394:SF29">
    <property type="entry name" value="MYONEURIN"/>
    <property type="match status" value="1"/>
</dbReference>
<organism evidence="9 10">
    <name type="scientific">Anopheles christyi</name>
    <dbReference type="NCBI Taxonomy" id="43041"/>
    <lineage>
        <taxon>Eukaryota</taxon>
        <taxon>Metazoa</taxon>
        <taxon>Ecdysozoa</taxon>
        <taxon>Arthropoda</taxon>
        <taxon>Hexapoda</taxon>
        <taxon>Insecta</taxon>
        <taxon>Pterygota</taxon>
        <taxon>Neoptera</taxon>
        <taxon>Endopterygota</taxon>
        <taxon>Diptera</taxon>
        <taxon>Nematocera</taxon>
        <taxon>Culicoidea</taxon>
        <taxon>Culicidae</taxon>
        <taxon>Anophelinae</taxon>
        <taxon>Anopheles</taxon>
    </lineage>
</organism>
<dbReference type="EnsemblMetazoa" id="ACHR002077-RA">
    <property type="protein sequence ID" value="ACHR002077-PA"/>
    <property type="gene ID" value="ACHR002077"/>
</dbReference>
<dbReference type="Proteomes" id="UP000075881">
    <property type="component" value="Unassembled WGS sequence"/>
</dbReference>
<sequence>MQHSGGESLSQQFVCEVCGKCFRKKSLVRLHLVTHLQDRRYGCEQCSARFHFGYQLRKHRQSVHTTEYPYECPYCTYGSTRARSRMVAGTIVAESMQMQPIGADTR</sequence>
<accession>A0A182JU95</accession>
<keyword evidence="10" id="KW-1185">Reference proteome</keyword>
<evidence type="ECO:0000256" key="6">
    <source>
        <dbReference type="ARBA" id="ARBA00023242"/>
    </source>
</evidence>
<keyword evidence="6" id="KW-0539">Nucleus</keyword>
<dbReference type="VEuPathDB" id="VectorBase:ACHR002077"/>
<evidence type="ECO:0000313" key="9">
    <source>
        <dbReference type="EnsemblMetazoa" id="ACHR002077-PA"/>
    </source>
</evidence>
<dbReference type="STRING" id="43041.A0A182JU95"/>
<name>A0A182JU95_9DIPT</name>
<evidence type="ECO:0000313" key="10">
    <source>
        <dbReference type="Proteomes" id="UP000075881"/>
    </source>
</evidence>
<reference evidence="9" key="2">
    <citation type="submission" date="2020-05" db="UniProtKB">
        <authorList>
            <consortium name="EnsemblMetazoa"/>
        </authorList>
    </citation>
    <scope>IDENTIFICATION</scope>
    <source>
        <strain evidence="9">ACHKN1017</strain>
    </source>
</reference>
<comment type="subcellular location">
    <subcellularLocation>
        <location evidence="1">Nucleus</location>
    </subcellularLocation>
</comment>
<feature type="domain" description="C2H2-type" evidence="8">
    <location>
        <begin position="41"/>
        <end position="69"/>
    </location>
</feature>
<keyword evidence="2" id="KW-0479">Metal-binding</keyword>
<proteinExistence type="predicted"/>
<evidence type="ECO:0000259" key="8">
    <source>
        <dbReference type="PROSITE" id="PS50157"/>
    </source>
</evidence>
<dbReference type="InterPro" id="IPR013087">
    <property type="entry name" value="Znf_C2H2_type"/>
</dbReference>
<keyword evidence="4 7" id="KW-0863">Zinc-finger</keyword>
<dbReference type="PANTHER" id="PTHR24394">
    <property type="entry name" value="ZINC FINGER PROTEIN"/>
    <property type="match status" value="1"/>
</dbReference>
<dbReference type="GO" id="GO:0005634">
    <property type="term" value="C:nucleus"/>
    <property type="evidence" value="ECO:0007669"/>
    <property type="project" value="UniProtKB-SubCell"/>
</dbReference>
<dbReference type="PROSITE" id="PS50157">
    <property type="entry name" value="ZINC_FINGER_C2H2_2"/>
    <property type="match status" value="2"/>
</dbReference>
<dbReference type="Pfam" id="PF00096">
    <property type="entry name" value="zf-C2H2"/>
    <property type="match status" value="1"/>
</dbReference>
<dbReference type="Gene3D" id="3.30.160.60">
    <property type="entry name" value="Classic Zinc Finger"/>
    <property type="match status" value="2"/>
</dbReference>
<dbReference type="SMART" id="SM00355">
    <property type="entry name" value="ZnF_C2H2"/>
    <property type="match status" value="2"/>
</dbReference>
<evidence type="ECO:0000256" key="3">
    <source>
        <dbReference type="ARBA" id="ARBA00022737"/>
    </source>
</evidence>
<evidence type="ECO:0000256" key="4">
    <source>
        <dbReference type="ARBA" id="ARBA00022771"/>
    </source>
</evidence>
<reference evidence="10" key="1">
    <citation type="submission" date="2013-03" db="EMBL/GenBank/DDBJ databases">
        <title>The Genome Sequence of Anopheles christyi ACHKN1017.</title>
        <authorList>
            <consortium name="The Broad Institute Genomics Platform"/>
            <person name="Neafsey D.E."/>
            <person name="Besansky N."/>
            <person name="Walker B."/>
            <person name="Young S.K."/>
            <person name="Zeng Q."/>
            <person name="Gargeya S."/>
            <person name="Fitzgerald M."/>
            <person name="Haas B."/>
            <person name="Abouelleil A."/>
            <person name="Allen A.W."/>
            <person name="Alvarado L."/>
            <person name="Arachchi H.M."/>
            <person name="Berlin A.M."/>
            <person name="Chapman S.B."/>
            <person name="Gainer-Dewar J."/>
            <person name="Goldberg J."/>
            <person name="Griggs A."/>
            <person name="Gujja S."/>
            <person name="Hansen M."/>
            <person name="Howarth C."/>
            <person name="Imamovic A."/>
            <person name="Ireland A."/>
            <person name="Larimer J."/>
            <person name="McCowan C."/>
            <person name="Murphy C."/>
            <person name="Pearson M."/>
            <person name="Poon T.W."/>
            <person name="Priest M."/>
            <person name="Roberts A."/>
            <person name="Saif S."/>
            <person name="Shea T."/>
            <person name="Sisk P."/>
            <person name="Sykes S."/>
            <person name="Wortman J."/>
            <person name="Nusbaum C."/>
            <person name="Birren B."/>
        </authorList>
    </citation>
    <scope>NUCLEOTIDE SEQUENCE [LARGE SCALE GENOMIC DNA]</scope>
    <source>
        <strain evidence="10">ACHKN1017</strain>
    </source>
</reference>
<feature type="domain" description="C2H2-type" evidence="8">
    <location>
        <begin position="13"/>
        <end position="40"/>
    </location>
</feature>
<evidence type="ECO:0000256" key="2">
    <source>
        <dbReference type="ARBA" id="ARBA00022723"/>
    </source>
</evidence>
<dbReference type="GO" id="GO:0008270">
    <property type="term" value="F:zinc ion binding"/>
    <property type="evidence" value="ECO:0007669"/>
    <property type="project" value="UniProtKB-KW"/>
</dbReference>
<dbReference type="AlphaFoldDB" id="A0A182JU95"/>
<protein>
    <recommendedName>
        <fullName evidence="8">C2H2-type domain-containing protein</fullName>
    </recommendedName>
</protein>
<keyword evidence="5" id="KW-0862">Zinc</keyword>
<dbReference type="SUPFAM" id="SSF57667">
    <property type="entry name" value="beta-beta-alpha zinc fingers"/>
    <property type="match status" value="1"/>
</dbReference>
<evidence type="ECO:0000256" key="7">
    <source>
        <dbReference type="PROSITE-ProRule" id="PRU00042"/>
    </source>
</evidence>
<dbReference type="GO" id="GO:0000981">
    <property type="term" value="F:DNA-binding transcription factor activity, RNA polymerase II-specific"/>
    <property type="evidence" value="ECO:0007669"/>
    <property type="project" value="TreeGrafter"/>
</dbReference>
<dbReference type="FunFam" id="3.30.160.60:FF:000145">
    <property type="entry name" value="Zinc finger protein 574"/>
    <property type="match status" value="1"/>
</dbReference>